<dbReference type="GO" id="GO:0017147">
    <property type="term" value="F:Wnt-protein binding"/>
    <property type="evidence" value="ECO:0007669"/>
    <property type="project" value="TreeGrafter"/>
</dbReference>
<evidence type="ECO:0000256" key="1">
    <source>
        <dbReference type="ARBA" id="ARBA00022473"/>
    </source>
</evidence>
<dbReference type="AlphaFoldDB" id="A0A3R7NLZ4"/>
<proteinExistence type="predicted"/>
<feature type="region of interest" description="Disordered" evidence="3">
    <location>
        <begin position="240"/>
        <end position="261"/>
    </location>
</feature>
<dbReference type="GO" id="GO:0005886">
    <property type="term" value="C:plasma membrane"/>
    <property type="evidence" value="ECO:0007669"/>
    <property type="project" value="TreeGrafter"/>
</dbReference>
<organism evidence="6 7">
    <name type="scientific">Penaeus vannamei</name>
    <name type="common">Whiteleg shrimp</name>
    <name type="synonym">Litopenaeus vannamei</name>
    <dbReference type="NCBI Taxonomy" id="6689"/>
    <lineage>
        <taxon>Eukaryota</taxon>
        <taxon>Metazoa</taxon>
        <taxon>Ecdysozoa</taxon>
        <taxon>Arthropoda</taxon>
        <taxon>Crustacea</taxon>
        <taxon>Multicrustacea</taxon>
        <taxon>Malacostraca</taxon>
        <taxon>Eumalacostraca</taxon>
        <taxon>Eucarida</taxon>
        <taxon>Decapoda</taxon>
        <taxon>Dendrobranchiata</taxon>
        <taxon>Penaeoidea</taxon>
        <taxon>Penaeidae</taxon>
        <taxon>Penaeus</taxon>
    </lineage>
</organism>
<dbReference type="SMART" id="SM01330">
    <property type="entry name" value="Frizzled"/>
    <property type="match status" value="1"/>
</dbReference>
<dbReference type="PANTHER" id="PTHR11309">
    <property type="entry name" value="FRIZZLED"/>
    <property type="match status" value="1"/>
</dbReference>
<evidence type="ECO:0000313" key="7">
    <source>
        <dbReference type="Proteomes" id="UP000283509"/>
    </source>
</evidence>
<dbReference type="STRING" id="6689.A0A3R7NLZ4"/>
<feature type="domain" description="Frizzled/Smoothened 7TM" evidence="5">
    <location>
        <begin position="35"/>
        <end position="209"/>
    </location>
</feature>
<dbReference type="GO" id="GO:0035567">
    <property type="term" value="P:non-canonical Wnt signaling pathway"/>
    <property type="evidence" value="ECO:0007669"/>
    <property type="project" value="TreeGrafter"/>
</dbReference>
<reference evidence="6 7" key="1">
    <citation type="submission" date="2018-04" db="EMBL/GenBank/DDBJ databases">
        <authorList>
            <person name="Zhang X."/>
            <person name="Yuan J."/>
            <person name="Li F."/>
            <person name="Xiang J."/>
        </authorList>
    </citation>
    <scope>NUCLEOTIDE SEQUENCE [LARGE SCALE GENOMIC DNA]</scope>
    <source>
        <tissue evidence="6">Muscle</tissue>
    </source>
</reference>
<reference evidence="6 7" key="2">
    <citation type="submission" date="2019-01" db="EMBL/GenBank/DDBJ databases">
        <title>The decoding of complex shrimp genome reveals the adaptation for benthos swimmer, frequently molting mechanism and breeding impact on genome.</title>
        <authorList>
            <person name="Sun Y."/>
            <person name="Gao Y."/>
            <person name="Yu Y."/>
        </authorList>
    </citation>
    <scope>NUCLEOTIDE SEQUENCE [LARGE SCALE GENOMIC DNA]</scope>
    <source>
        <tissue evidence="6">Muscle</tissue>
    </source>
</reference>
<dbReference type="Pfam" id="PF01534">
    <property type="entry name" value="Frizzled"/>
    <property type="match status" value="1"/>
</dbReference>
<keyword evidence="1" id="KW-0217">Developmental protein</keyword>
<feature type="transmembrane region" description="Helical" evidence="4">
    <location>
        <begin position="108"/>
        <end position="128"/>
    </location>
</feature>
<dbReference type="Gene3D" id="1.20.1070.10">
    <property type="entry name" value="Rhodopsin 7-helix transmembrane proteins"/>
    <property type="match status" value="1"/>
</dbReference>
<dbReference type="Proteomes" id="UP000283509">
    <property type="component" value="Unassembled WGS sequence"/>
</dbReference>
<feature type="transmembrane region" description="Helical" evidence="4">
    <location>
        <begin position="149"/>
        <end position="169"/>
    </location>
</feature>
<protein>
    <recommendedName>
        <fullName evidence="5">Frizzled/Smoothened 7TM domain-containing protein</fullName>
    </recommendedName>
</protein>
<gene>
    <name evidence="6" type="ORF">C7M84_020489</name>
</gene>
<keyword evidence="4" id="KW-0812">Transmembrane</keyword>
<keyword evidence="7" id="KW-1185">Reference proteome</keyword>
<feature type="transmembrane region" description="Helical" evidence="4">
    <location>
        <begin position="189"/>
        <end position="208"/>
    </location>
</feature>
<dbReference type="EMBL" id="QCYY01004016">
    <property type="protein sequence ID" value="ROT61711.1"/>
    <property type="molecule type" value="Genomic_DNA"/>
</dbReference>
<evidence type="ECO:0000256" key="2">
    <source>
        <dbReference type="ARBA" id="ARBA00023170"/>
    </source>
</evidence>
<dbReference type="GO" id="GO:0060070">
    <property type="term" value="P:canonical Wnt signaling pathway"/>
    <property type="evidence" value="ECO:0007669"/>
    <property type="project" value="TreeGrafter"/>
</dbReference>
<evidence type="ECO:0000256" key="3">
    <source>
        <dbReference type="SAM" id="MobiDB-lite"/>
    </source>
</evidence>
<keyword evidence="4" id="KW-1133">Transmembrane helix</keyword>
<accession>A0A3R7NLZ4</accession>
<feature type="compositionally biased region" description="Basic residues" evidence="3">
    <location>
        <begin position="242"/>
        <end position="254"/>
    </location>
</feature>
<dbReference type="InterPro" id="IPR000539">
    <property type="entry name" value="Frizzled/Smoothened_7TM"/>
</dbReference>
<evidence type="ECO:0000313" key="6">
    <source>
        <dbReference type="EMBL" id="ROT61711.1"/>
    </source>
</evidence>
<keyword evidence="4" id="KW-0472">Membrane</keyword>
<evidence type="ECO:0000256" key="4">
    <source>
        <dbReference type="SAM" id="Phobius"/>
    </source>
</evidence>
<keyword evidence="2" id="KW-0675">Receptor</keyword>
<dbReference type="GO" id="GO:0042813">
    <property type="term" value="F:Wnt receptor activity"/>
    <property type="evidence" value="ECO:0007669"/>
    <property type="project" value="TreeGrafter"/>
</dbReference>
<dbReference type="PRINTS" id="PR00489">
    <property type="entry name" value="FRIZZLED"/>
</dbReference>
<evidence type="ECO:0000259" key="5">
    <source>
        <dbReference type="SMART" id="SM01330"/>
    </source>
</evidence>
<dbReference type="InterPro" id="IPR015526">
    <property type="entry name" value="Frizzled/SFRP"/>
</dbReference>
<name>A0A3R7NLZ4_PENVA</name>
<dbReference type="OrthoDB" id="5959102at2759"/>
<comment type="caution">
    <text evidence="6">The sequence shown here is derived from an EMBL/GenBank/DDBJ whole genome shotgun (WGS) entry which is preliminary data.</text>
</comment>
<sequence>MEWQKSFGRVLEIEEVEEGEKWEVEEVEEVGRRNGRWRRGRRGREKWEVEVGRWGGGEMEVWRWRNGEVEEGRMEEASHPPSSPPPGTCYAGQQNTETLVRFVLVPQFLYLVTGATLVLVVFACLWRARGRLREEGMKTDRIDVTAARVGVVAVLYMVPATCQVGATFYEYVERERWLRDPSVRPNMEVFMLKIFMSMAVGIMGGLFLHPPTHCVSAAHHRPHDGPADVHGYVPRYPLPAPTKHHHHSHSARHKCGSETQV</sequence>